<evidence type="ECO:0000313" key="2">
    <source>
        <dbReference type="EMBL" id="OLN28510.1"/>
    </source>
</evidence>
<gene>
    <name evidence="2" type="ORF">DSOL_4023</name>
</gene>
<evidence type="ECO:0000256" key="1">
    <source>
        <dbReference type="SAM" id="Coils"/>
    </source>
</evidence>
<reference evidence="2 3" key="1">
    <citation type="submission" date="2016-09" db="EMBL/GenBank/DDBJ databases">
        <title>Complete genome of Desulfosporosinus sp. OL.</title>
        <authorList>
            <person name="Mardanov A."/>
            <person name="Beletsky A."/>
            <person name="Panova A."/>
            <person name="Karnachuk O."/>
            <person name="Ravin N."/>
        </authorList>
    </citation>
    <scope>NUCLEOTIDE SEQUENCE [LARGE SCALE GENOMIC DNA]</scope>
    <source>
        <strain evidence="2 3">OL</strain>
    </source>
</reference>
<sequence>MDNIQYDPEQILNGFTEDSLKELAKRLKRKINETKNDIIQEILSPPQGKAEERVKIWQEINRHLRKELETLSEETFLMYSTGDALSIEQFKVGYMFTLSANPEIKARGEELYCQAEENKEPEKEEALPVIATMPVEIVTEQVKGVIEIEEVEEGIEVEDVEESMDVEETKKLQKRIKTLENKLRKANLETLRTKGQLEKLNNEIIAIKAQWMKEKEEAGKFRNRVRDLEGERAEKETEIEILKLKLEQAKTLTPSKAKEQSQRRDLHEVRNPLSGEIDLAAFQGRKALIFADRDHEIEIRLNALGIIPIWAMEIDWNRPRRRMSTCELVLYKQNDKIIEKLDEIRDVARYWNIPCSELLNTSGRIVHD</sequence>
<feature type="coiled-coil region" evidence="1">
    <location>
        <begin position="169"/>
        <end position="252"/>
    </location>
</feature>
<comment type="caution">
    <text evidence="2">The sequence shown here is derived from an EMBL/GenBank/DDBJ whole genome shotgun (WGS) entry which is preliminary data.</text>
</comment>
<organism evidence="2 3">
    <name type="scientific">Desulfosporosinus metallidurans</name>
    <dbReference type="NCBI Taxonomy" id="1888891"/>
    <lineage>
        <taxon>Bacteria</taxon>
        <taxon>Bacillati</taxon>
        <taxon>Bacillota</taxon>
        <taxon>Clostridia</taxon>
        <taxon>Eubacteriales</taxon>
        <taxon>Desulfitobacteriaceae</taxon>
        <taxon>Desulfosporosinus</taxon>
    </lineage>
</organism>
<name>A0A1Q8QME7_9FIRM</name>
<feature type="coiled-coil region" evidence="1">
    <location>
        <begin position="17"/>
        <end position="74"/>
    </location>
</feature>
<keyword evidence="1" id="KW-0175">Coiled coil</keyword>
<dbReference type="RefSeq" id="WP_075366432.1">
    <property type="nucleotide sequence ID" value="NZ_MLBF01000042.1"/>
</dbReference>
<protein>
    <submittedName>
        <fullName evidence="2">Uncharacterized protein</fullName>
    </submittedName>
</protein>
<proteinExistence type="predicted"/>
<keyword evidence="3" id="KW-1185">Reference proteome</keyword>
<dbReference type="Proteomes" id="UP000186102">
    <property type="component" value="Unassembled WGS sequence"/>
</dbReference>
<dbReference type="STRING" id="1888891.DSOL_4023"/>
<dbReference type="OrthoDB" id="1792966at2"/>
<accession>A0A1Q8QME7</accession>
<dbReference type="AlphaFoldDB" id="A0A1Q8QME7"/>
<evidence type="ECO:0000313" key="3">
    <source>
        <dbReference type="Proteomes" id="UP000186102"/>
    </source>
</evidence>
<dbReference type="EMBL" id="MLBF01000042">
    <property type="protein sequence ID" value="OLN28510.1"/>
    <property type="molecule type" value="Genomic_DNA"/>
</dbReference>